<keyword evidence="1" id="KW-0472">Membrane</keyword>
<proteinExistence type="predicted"/>
<dbReference type="GO" id="GO:0009401">
    <property type="term" value="P:phosphoenolpyruvate-dependent sugar phosphotransferase system"/>
    <property type="evidence" value="ECO:0007669"/>
    <property type="project" value="InterPro"/>
</dbReference>
<gene>
    <name evidence="2" type="ORF">B1P95_16080</name>
</gene>
<dbReference type="InterPro" id="IPR004704">
    <property type="entry name" value="PTS_IID_man"/>
</dbReference>
<dbReference type="Pfam" id="PF03613">
    <property type="entry name" value="EIID-AGA"/>
    <property type="match status" value="1"/>
</dbReference>
<feature type="transmembrane region" description="Helical" evidence="1">
    <location>
        <begin position="6"/>
        <end position="27"/>
    </location>
</feature>
<reference evidence="2 3" key="1">
    <citation type="submission" date="2017-02" db="EMBL/GenBank/DDBJ databases">
        <title>Clonality and virulence of isolates of VRE in Hematopoietic Stem Cell Transplanted (HSCT) patients.</title>
        <authorList>
            <person name="Marchi A.P."/>
            <person name="Martins R.C."/>
            <person name="Marie S.K."/>
            <person name="Levin A.S."/>
            <person name="Costa S.F."/>
        </authorList>
    </citation>
    <scope>NUCLEOTIDE SEQUENCE [LARGE SCALE GENOMIC DNA]</scope>
    <source>
        <strain evidence="2 3">LIM1759</strain>
    </source>
</reference>
<feature type="non-terminal residue" evidence="2">
    <location>
        <position position="1"/>
    </location>
</feature>
<keyword evidence="1" id="KW-0812">Transmembrane</keyword>
<keyword evidence="1" id="KW-1133">Transmembrane helix</keyword>
<protein>
    <recommendedName>
        <fullName evidence="4">PTS mannose family transporter subunit IID</fullName>
    </recommendedName>
</protein>
<evidence type="ECO:0000256" key="1">
    <source>
        <dbReference type="SAM" id="Phobius"/>
    </source>
</evidence>
<feature type="transmembrane region" description="Helical" evidence="1">
    <location>
        <begin position="34"/>
        <end position="52"/>
    </location>
</feature>
<name>A0A1S8KIU4_ENTFC</name>
<evidence type="ECO:0000313" key="3">
    <source>
        <dbReference type="Proteomes" id="UP000191171"/>
    </source>
</evidence>
<dbReference type="EMBL" id="MVGJ01000272">
    <property type="protein sequence ID" value="OOL79533.1"/>
    <property type="molecule type" value="Genomic_DNA"/>
</dbReference>
<organism evidence="2 3">
    <name type="scientific">Enterococcus faecium</name>
    <name type="common">Streptococcus faecium</name>
    <dbReference type="NCBI Taxonomy" id="1352"/>
    <lineage>
        <taxon>Bacteria</taxon>
        <taxon>Bacillati</taxon>
        <taxon>Bacillota</taxon>
        <taxon>Bacilli</taxon>
        <taxon>Lactobacillales</taxon>
        <taxon>Enterococcaceae</taxon>
        <taxon>Enterococcus</taxon>
    </lineage>
</organism>
<evidence type="ECO:0000313" key="2">
    <source>
        <dbReference type="EMBL" id="OOL79533.1"/>
    </source>
</evidence>
<evidence type="ECO:0008006" key="4">
    <source>
        <dbReference type="Google" id="ProtNLM"/>
    </source>
</evidence>
<comment type="caution">
    <text evidence="2">The sequence shown here is derived from an EMBL/GenBank/DDBJ whole genome shotgun (WGS) entry which is preliminary data.</text>
</comment>
<dbReference type="AlphaFoldDB" id="A0A1S8KIU4"/>
<dbReference type="GO" id="GO:0016020">
    <property type="term" value="C:membrane"/>
    <property type="evidence" value="ECO:0007669"/>
    <property type="project" value="InterPro"/>
</dbReference>
<dbReference type="PROSITE" id="PS51108">
    <property type="entry name" value="PTS_EIID"/>
    <property type="match status" value="1"/>
</dbReference>
<accession>A0A1S8KIU4</accession>
<sequence length="53" mass="5621">TTLQDNLDQLIPGLAALGLTLLCMWLLKKKVSPIVIILGLFVVGVVGHVIGLL</sequence>
<dbReference type="Proteomes" id="UP000191171">
    <property type="component" value="Unassembled WGS sequence"/>
</dbReference>